<dbReference type="InterPro" id="IPR011545">
    <property type="entry name" value="DEAD/DEAH_box_helicase_dom"/>
</dbReference>
<evidence type="ECO:0000256" key="4">
    <source>
        <dbReference type="ARBA" id="ARBA00022840"/>
    </source>
</evidence>
<dbReference type="AlphaFoldDB" id="A0A433D697"/>
<dbReference type="GO" id="GO:0004386">
    <property type="term" value="F:helicase activity"/>
    <property type="evidence" value="ECO:0007669"/>
    <property type="project" value="UniProtKB-KW"/>
</dbReference>
<keyword evidence="1" id="KW-0547">Nucleotide-binding</keyword>
<evidence type="ECO:0000256" key="1">
    <source>
        <dbReference type="ARBA" id="ARBA00022741"/>
    </source>
</evidence>
<dbReference type="GO" id="GO:0005634">
    <property type="term" value="C:nucleus"/>
    <property type="evidence" value="ECO:0007669"/>
    <property type="project" value="TreeGrafter"/>
</dbReference>
<dbReference type="GO" id="GO:0016787">
    <property type="term" value="F:hydrolase activity"/>
    <property type="evidence" value="ECO:0007669"/>
    <property type="project" value="UniProtKB-KW"/>
</dbReference>
<dbReference type="PANTHER" id="PTHR47961">
    <property type="entry name" value="DNA POLYMERASE THETA, PUTATIVE (AFU_ORTHOLOGUE AFUA_1G05260)-RELATED"/>
    <property type="match status" value="1"/>
</dbReference>
<evidence type="ECO:0000313" key="6">
    <source>
        <dbReference type="EMBL" id="RUP46360.1"/>
    </source>
</evidence>
<sequence>MLTILHEIGKNYNEATDDIDLDAFKIGCIIPMKAFVQEMVGNFETRLKPYGINVTELTGDRQLTKQQIAETQNIVTTPEKWNVIIRKPTDRS</sequence>
<organism evidence="6 7">
    <name type="scientific">Jimgerdemannia flammicorona</name>
    <dbReference type="NCBI Taxonomy" id="994334"/>
    <lineage>
        <taxon>Eukaryota</taxon>
        <taxon>Fungi</taxon>
        <taxon>Fungi incertae sedis</taxon>
        <taxon>Mucoromycota</taxon>
        <taxon>Mucoromycotina</taxon>
        <taxon>Endogonomycetes</taxon>
        <taxon>Endogonales</taxon>
        <taxon>Endogonaceae</taxon>
        <taxon>Jimgerdemannia</taxon>
    </lineage>
</organism>
<dbReference type="InterPro" id="IPR050474">
    <property type="entry name" value="Hel308_SKI2-like"/>
</dbReference>
<dbReference type="PANTHER" id="PTHR47961:SF4">
    <property type="entry name" value="ACTIVATING SIGNAL COINTEGRATOR 1 COMPLEX SUBUNIT 3"/>
    <property type="match status" value="1"/>
</dbReference>
<keyword evidence="4" id="KW-0067">ATP-binding</keyword>
<gene>
    <name evidence="6" type="ORF">BC936DRAFT_147047</name>
</gene>
<comment type="caution">
    <text evidence="6">The sequence shown here is derived from an EMBL/GenBank/DDBJ whole genome shotgun (WGS) entry which is preliminary data.</text>
</comment>
<reference evidence="6 7" key="1">
    <citation type="journal article" date="2018" name="New Phytol.">
        <title>Phylogenomics of Endogonaceae and evolution of mycorrhizas within Mucoromycota.</title>
        <authorList>
            <person name="Chang Y."/>
            <person name="Desiro A."/>
            <person name="Na H."/>
            <person name="Sandor L."/>
            <person name="Lipzen A."/>
            <person name="Clum A."/>
            <person name="Barry K."/>
            <person name="Grigoriev I.V."/>
            <person name="Martin F.M."/>
            <person name="Stajich J.E."/>
            <person name="Smith M.E."/>
            <person name="Bonito G."/>
            <person name="Spatafora J.W."/>
        </authorList>
    </citation>
    <scope>NUCLEOTIDE SEQUENCE [LARGE SCALE GENOMIC DNA]</scope>
    <source>
        <strain evidence="6 7">GMNB39</strain>
    </source>
</reference>
<name>A0A433D697_9FUNG</name>
<dbReference type="InterPro" id="IPR027417">
    <property type="entry name" value="P-loop_NTPase"/>
</dbReference>
<keyword evidence="3" id="KW-0347">Helicase</keyword>
<keyword evidence="7" id="KW-1185">Reference proteome</keyword>
<dbReference type="Gene3D" id="3.40.50.300">
    <property type="entry name" value="P-loop containing nucleotide triphosphate hydrolases"/>
    <property type="match status" value="1"/>
</dbReference>
<dbReference type="Pfam" id="PF00270">
    <property type="entry name" value="DEAD"/>
    <property type="match status" value="1"/>
</dbReference>
<proteinExistence type="predicted"/>
<dbReference type="GO" id="GO:0005524">
    <property type="term" value="F:ATP binding"/>
    <property type="evidence" value="ECO:0007669"/>
    <property type="project" value="UniProtKB-KW"/>
</dbReference>
<evidence type="ECO:0000259" key="5">
    <source>
        <dbReference type="Pfam" id="PF00270"/>
    </source>
</evidence>
<evidence type="ECO:0000313" key="7">
    <source>
        <dbReference type="Proteomes" id="UP000268093"/>
    </source>
</evidence>
<protein>
    <recommendedName>
        <fullName evidence="5">DEAD/DEAH-box helicase domain-containing protein</fullName>
    </recommendedName>
</protein>
<dbReference type="GO" id="GO:0003676">
    <property type="term" value="F:nucleic acid binding"/>
    <property type="evidence" value="ECO:0007669"/>
    <property type="project" value="InterPro"/>
</dbReference>
<dbReference type="OrthoDB" id="5575at2759"/>
<dbReference type="Proteomes" id="UP000268093">
    <property type="component" value="Unassembled WGS sequence"/>
</dbReference>
<dbReference type="EMBL" id="RBNI01005967">
    <property type="protein sequence ID" value="RUP46360.1"/>
    <property type="molecule type" value="Genomic_DNA"/>
</dbReference>
<keyword evidence="2" id="KW-0378">Hydrolase</keyword>
<evidence type="ECO:0000256" key="2">
    <source>
        <dbReference type="ARBA" id="ARBA00022801"/>
    </source>
</evidence>
<dbReference type="SUPFAM" id="SSF52540">
    <property type="entry name" value="P-loop containing nucleoside triphosphate hydrolases"/>
    <property type="match status" value="1"/>
</dbReference>
<feature type="domain" description="DEAD/DEAH-box helicase" evidence="5">
    <location>
        <begin position="21"/>
        <end position="85"/>
    </location>
</feature>
<accession>A0A433D697</accession>
<evidence type="ECO:0000256" key="3">
    <source>
        <dbReference type="ARBA" id="ARBA00022806"/>
    </source>
</evidence>